<dbReference type="EMBL" id="GGEC01056787">
    <property type="protein sequence ID" value="MBX37271.1"/>
    <property type="molecule type" value="Transcribed_RNA"/>
</dbReference>
<name>A0A2P2N446_RHIMU</name>
<proteinExistence type="predicted"/>
<evidence type="ECO:0000313" key="1">
    <source>
        <dbReference type="EMBL" id="MBX37271.1"/>
    </source>
</evidence>
<sequence>MKSCAIGLVRSTSPNLNPLLLLSGNYICQLSYSLH</sequence>
<dbReference type="AlphaFoldDB" id="A0A2P2N446"/>
<accession>A0A2P2N446</accession>
<reference evidence="1" key="1">
    <citation type="submission" date="2018-02" db="EMBL/GenBank/DDBJ databases">
        <title>Rhizophora mucronata_Transcriptome.</title>
        <authorList>
            <person name="Meera S.P."/>
            <person name="Sreeshan A."/>
            <person name="Augustine A."/>
        </authorList>
    </citation>
    <scope>NUCLEOTIDE SEQUENCE</scope>
    <source>
        <tissue evidence="1">Leaf</tissue>
    </source>
</reference>
<organism evidence="1">
    <name type="scientific">Rhizophora mucronata</name>
    <name type="common">Asiatic mangrove</name>
    <dbReference type="NCBI Taxonomy" id="61149"/>
    <lineage>
        <taxon>Eukaryota</taxon>
        <taxon>Viridiplantae</taxon>
        <taxon>Streptophyta</taxon>
        <taxon>Embryophyta</taxon>
        <taxon>Tracheophyta</taxon>
        <taxon>Spermatophyta</taxon>
        <taxon>Magnoliopsida</taxon>
        <taxon>eudicotyledons</taxon>
        <taxon>Gunneridae</taxon>
        <taxon>Pentapetalae</taxon>
        <taxon>rosids</taxon>
        <taxon>fabids</taxon>
        <taxon>Malpighiales</taxon>
        <taxon>Rhizophoraceae</taxon>
        <taxon>Rhizophora</taxon>
    </lineage>
</organism>
<protein>
    <submittedName>
        <fullName evidence="1">Uncharacterized protein</fullName>
    </submittedName>
</protein>